<proteinExistence type="predicted"/>
<dbReference type="InterPro" id="IPR028098">
    <property type="entry name" value="Glyco_trans_4-like_N"/>
</dbReference>
<name>Q1AL82_ECOLX</name>
<dbReference type="EMBL" id="DQ069297">
    <property type="protein sequence ID" value="AAZ20762.1"/>
    <property type="molecule type" value="Genomic_DNA"/>
</dbReference>
<gene>
    <name evidence="2" type="primary">wfaB</name>
</gene>
<dbReference type="GO" id="GO:0016757">
    <property type="term" value="F:glycosyltransferase activity"/>
    <property type="evidence" value="ECO:0007669"/>
    <property type="project" value="UniProtKB-ARBA"/>
</dbReference>
<dbReference type="Gene3D" id="3.40.50.2000">
    <property type="entry name" value="Glycogen Phosphorylase B"/>
    <property type="match status" value="2"/>
</dbReference>
<keyword evidence="2" id="KW-0808">Transferase</keyword>
<sequence>MKSILFVIPSMAPAGGIERVVSTIINKISKSYDCSILTFDDLPYFYHVNDKIMKSSLNVDSVLDMKSRARRIIQVSKLILLAVIRLRKHFKNNNYDYVYTTHPLNHCILLLAGINHKKIVIGEHGANNNYNLIYRLLKRVTYKYCHAYCLPTRSDYLFYREKGLPVKYTPHYKPELPYEMHKQNSKTILCVGRLTADKQHLLLLKMWKNIINEIPFGWTLHIVGDGELKPILKDFINENGLSQSVRLSDSTKNISKYYIDSSFFALTSKSEGFGMVILEALSFGLPIISFDCPSGPRDMINDNNGFLIQPGDEVLYQNTLVKLIKHEKLRKSLTLGALEFAANWNDDNITEHWRDIYK</sequence>
<dbReference type="CAZy" id="GT4">
    <property type="family name" value="Glycosyltransferase Family 4"/>
</dbReference>
<protein>
    <submittedName>
        <fullName evidence="2">Glycosyltransferase</fullName>
    </submittedName>
</protein>
<dbReference type="PANTHER" id="PTHR12526">
    <property type="entry name" value="GLYCOSYLTRANSFERASE"/>
    <property type="match status" value="1"/>
</dbReference>
<dbReference type="SUPFAM" id="SSF53756">
    <property type="entry name" value="UDP-Glycosyltransferase/glycogen phosphorylase"/>
    <property type="match status" value="1"/>
</dbReference>
<feature type="domain" description="Glycosyltransferase subfamily 4-like N-terminal" evidence="1">
    <location>
        <begin position="15"/>
        <end position="154"/>
    </location>
</feature>
<dbReference type="PANTHER" id="PTHR12526:SF630">
    <property type="entry name" value="GLYCOSYLTRANSFERASE"/>
    <property type="match status" value="1"/>
</dbReference>
<dbReference type="Pfam" id="PF13439">
    <property type="entry name" value="Glyco_transf_4"/>
    <property type="match status" value="1"/>
</dbReference>
<organism evidence="2">
    <name type="scientific">Escherichia coli</name>
    <dbReference type="NCBI Taxonomy" id="562"/>
    <lineage>
        <taxon>Bacteria</taxon>
        <taxon>Pseudomonadati</taxon>
        <taxon>Pseudomonadota</taxon>
        <taxon>Gammaproteobacteria</taxon>
        <taxon>Enterobacterales</taxon>
        <taxon>Enterobacteriaceae</taxon>
        <taxon>Escherichia</taxon>
    </lineage>
</organism>
<dbReference type="Pfam" id="PF13692">
    <property type="entry name" value="Glyco_trans_1_4"/>
    <property type="match status" value="1"/>
</dbReference>
<accession>Q1AL82</accession>
<reference evidence="2" key="1">
    <citation type="journal article" date="2007" name="J. Microbiol.">
        <title>Genetic characterization of the Escherichia coli O66 antigen and functional identification of its wzy gene.</title>
        <authorList>
            <person name="Cheng J."/>
            <person name="Liu B."/>
            <person name="Bastin D.A."/>
            <person name="Han W."/>
            <person name="Wang L."/>
            <person name="Feng L."/>
        </authorList>
    </citation>
    <scope>NUCLEOTIDE SEQUENCE</scope>
</reference>
<evidence type="ECO:0000313" key="2">
    <source>
        <dbReference type="EMBL" id="AAZ20762.1"/>
    </source>
</evidence>
<dbReference type="CDD" id="cd03820">
    <property type="entry name" value="GT4_AmsD-like"/>
    <property type="match status" value="1"/>
</dbReference>
<dbReference type="AlphaFoldDB" id="Q1AL82"/>
<evidence type="ECO:0000259" key="1">
    <source>
        <dbReference type="Pfam" id="PF13439"/>
    </source>
</evidence>